<comment type="similarity">
    <text evidence="5 13">Belongs to the RNase HII family.</text>
</comment>
<evidence type="ECO:0000256" key="7">
    <source>
        <dbReference type="ARBA" id="ARBA00022722"/>
    </source>
</evidence>
<comment type="catalytic activity">
    <reaction evidence="1 12 13">
        <text>Endonucleolytic cleavage to 5'-phosphomonoester.</text>
        <dbReference type="EC" id="3.1.26.4"/>
    </reaction>
</comment>
<evidence type="ECO:0000256" key="2">
    <source>
        <dbReference type="ARBA" id="ARBA00001946"/>
    </source>
</evidence>
<feature type="binding site" evidence="12">
    <location>
        <position position="197"/>
    </location>
    <ligand>
        <name>a divalent metal cation</name>
        <dbReference type="ChEBI" id="CHEBI:60240"/>
    </ligand>
</feature>
<feature type="region of interest" description="Disordered" evidence="14">
    <location>
        <begin position="1"/>
        <end position="32"/>
    </location>
</feature>
<dbReference type="KEGG" id="spar:SPRG_01550"/>
<comment type="cofactor">
    <cofactor evidence="12">
        <name>Mn(2+)</name>
        <dbReference type="ChEBI" id="CHEBI:29035"/>
    </cofactor>
    <cofactor evidence="12">
        <name>Mg(2+)</name>
        <dbReference type="ChEBI" id="CHEBI:18420"/>
    </cofactor>
    <text evidence="12">Manganese or magnesium. Binds 1 divalent metal ion per monomer in the absence of substrate. May bind a second metal ion after substrate binding.</text>
</comment>
<comment type="cofactor">
    <cofactor evidence="2">
        <name>Mg(2+)</name>
        <dbReference type="ChEBI" id="CHEBI:18420"/>
    </cofactor>
</comment>
<evidence type="ECO:0000256" key="10">
    <source>
        <dbReference type="ARBA" id="ARBA00022801"/>
    </source>
</evidence>
<dbReference type="InterPro" id="IPR024567">
    <property type="entry name" value="RNase_HII/HIII_dom"/>
</dbReference>
<feature type="region of interest" description="Disordered" evidence="14">
    <location>
        <begin position="62"/>
        <end position="81"/>
    </location>
</feature>
<evidence type="ECO:0000256" key="13">
    <source>
        <dbReference type="RuleBase" id="RU003515"/>
    </source>
</evidence>
<dbReference type="Gene3D" id="3.30.420.10">
    <property type="entry name" value="Ribonuclease H-like superfamily/Ribonuclease H"/>
    <property type="match status" value="1"/>
</dbReference>
<evidence type="ECO:0000313" key="16">
    <source>
        <dbReference type="EMBL" id="KDO34414.1"/>
    </source>
</evidence>
<feature type="binding site" evidence="12">
    <location>
        <position position="105"/>
    </location>
    <ligand>
        <name>a divalent metal cation</name>
        <dbReference type="ChEBI" id="CHEBI:60240"/>
    </ligand>
</feature>
<evidence type="ECO:0000256" key="8">
    <source>
        <dbReference type="ARBA" id="ARBA00022723"/>
    </source>
</evidence>
<dbReference type="CDD" id="cd07182">
    <property type="entry name" value="RNase_HII_bacteria_HII_like"/>
    <property type="match status" value="1"/>
</dbReference>
<keyword evidence="9 12" id="KW-0255">Endonuclease</keyword>
<dbReference type="AlphaFoldDB" id="A0A067CUL9"/>
<dbReference type="InterPro" id="IPR022898">
    <property type="entry name" value="RNase_HII"/>
</dbReference>
<dbReference type="PROSITE" id="PS51975">
    <property type="entry name" value="RNASE_H_2"/>
    <property type="match status" value="1"/>
</dbReference>
<keyword evidence="11" id="KW-0464">Manganese</keyword>
<comment type="function">
    <text evidence="3 13">Endonuclease that specifically degrades the RNA of RNA-DNA hybrids.</text>
</comment>
<keyword evidence="17" id="KW-1185">Reference proteome</keyword>
<dbReference type="Proteomes" id="UP000030745">
    <property type="component" value="Unassembled WGS sequence"/>
</dbReference>
<evidence type="ECO:0000256" key="12">
    <source>
        <dbReference type="PROSITE-ProRule" id="PRU01319"/>
    </source>
</evidence>
<dbReference type="NCBIfam" id="NF000595">
    <property type="entry name" value="PRK00015.1-3"/>
    <property type="match status" value="1"/>
</dbReference>
<evidence type="ECO:0000256" key="14">
    <source>
        <dbReference type="SAM" id="MobiDB-lite"/>
    </source>
</evidence>
<evidence type="ECO:0000256" key="11">
    <source>
        <dbReference type="ARBA" id="ARBA00023211"/>
    </source>
</evidence>
<dbReference type="FunFam" id="3.30.420.10:FF:000006">
    <property type="entry name" value="Ribonuclease HII"/>
    <property type="match status" value="1"/>
</dbReference>
<accession>A0A067CUL9</accession>
<keyword evidence="6" id="KW-0963">Cytoplasm</keyword>
<name>A0A067CUL9_SAPPC</name>
<evidence type="ECO:0000256" key="3">
    <source>
        <dbReference type="ARBA" id="ARBA00004065"/>
    </source>
</evidence>
<proteinExistence type="inferred from homology"/>
<feature type="domain" description="RNase H type-2" evidence="15">
    <location>
        <begin position="98"/>
        <end position="282"/>
    </location>
</feature>
<feature type="binding site" evidence="12">
    <location>
        <position position="104"/>
    </location>
    <ligand>
        <name>a divalent metal cation</name>
        <dbReference type="ChEBI" id="CHEBI:60240"/>
    </ligand>
</feature>
<dbReference type="GO" id="GO:0046872">
    <property type="term" value="F:metal ion binding"/>
    <property type="evidence" value="ECO:0007669"/>
    <property type="project" value="UniProtKB-KW"/>
</dbReference>
<dbReference type="GO" id="GO:0004523">
    <property type="term" value="F:RNA-DNA hybrid ribonuclease activity"/>
    <property type="evidence" value="ECO:0007669"/>
    <property type="project" value="UniProtKB-UniRule"/>
</dbReference>
<dbReference type="RefSeq" id="XP_012195148.1">
    <property type="nucleotide sequence ID" value="XM_012339758.1"/>
</dbReference>
<evidence type="ECO:0000256" key="5">
    <source>
        <dbReference type="ARBA" id="ARBA00007383"/>
    </source>
</evidence>
<dbReference type="InterPro" id="IPR012337">
    <property type="entry name" value="RNaseH-like_sf"/>
</dbReference>
<dbReference type="Pfam" id="PF01351">
    <property type="entry name" value="RNase_HII"/>
    <property type="match status" value="1"/>
</dbReference>
<evidence type="ECO:0000256" key="4">
    <source>
        <dbReference type="ARBA" id="ARBA00004496"/>
    </source>
</evidence>
<dbReference type="VEuPathDB" id="FungiDB:SPRG_01550"/>
<dbReference type="STRING" id="695850.A0A067CUL9"/>
<keyword evidence="10 12" id="KW-0378">Hydrolase</keyword>
<dbReference type="EC" id="3.1.26.4" evidence="13"/>
<evidence type="ECO:0000256" key="6">
    <source>
        <dbReference type="ARBA" id="ARBA00022490"/>
    </source>
</evidence>
<dbReference type="InterPro" id="IPR001352">
    <property type="entry name" value="RNase_HII/HIII"/>
</dbReference>
<dbReference type="PANTHER" id="PTHR10954">
    <property type="entry name" value="RIBONUCLEASE H2 SUBUNIT A"/>
    <property type="match status" value="1"/>
</dbReference>
<organism evidence="16 17">
    <name type="scientific">Saprolegnia parasitica (strain CBS 223.65)</name>
    <dbReference type="NCBI Taxonomy" id="695850"/>
    <lineage>
        <taxon>Eukaryota</taxon>
        <taxon>Sar</taxon>
        <taxon>Stramenopiles</taxon>
        <taxon>Oomycota</taxon>
        <taxon>Saprolegniomycetes</taxon>
        <taxon>Saprolegniales</taxon>
        <taxon>Saprolegniaceae</taxon>
        <taxon>Saprolegnia</taxon>
    </lineage>
</organism>
<dbReference type="GO" id="GO:0006298">
    <property type="term" value="P:mismatch repair"/>
    <property type="evidence" value="ECO:0007669"/>
    <property type="project" value="TreeGrafter"/>
</dbReference>
<gene>
    <name evidence="16" type="ORF">SPRG_01550</name>
</gene>
<dbReference type="OrthoDB" id="7462577at2759"/>
<dbReference type="HAMAP" id="MF_00052_B">
    <property type="entry name" value="RNase_HII_B"/>
    <property type="match status" value="1"/>
</dbReference>
<sequence length="282" mass="30160">MRAAAAAPLRRSTRLLSTAPATTTAPGPVAKAKKPKAAKVVKIAKAASAKPTSAKTKAASARAKATHAQVPSANGAPTFKHGTLNKDFETRLYAKGFKCVVGVDEAGRGPLAGPVVAAACYVPVDVVIEGIHDSKKLDEKQREWLFAQITSNPAIKYAVHINPPARIDEINILQATLESMRKSVENLPMPVDYALIDGNRMPTLDVQGETVVKGDGRVYSIAAASVIAKVTRDRLMVAYDKEYPEYGLGQHKGYGTKAHMLAIHKHGATPIHRMTFAPLNQL</sequence>
<dbReference type="GO" id="GO:0005737">
    <property type="term" value="C:cytoplasm"/>
    <property type="evidence" value="ECO:0007669"/>
    <property type="project" value="UniProtKB-SubCell"/>
</dbReference>
<evidence type="ECO:0000313" key="17">
    <source>
        <dbReference type="Proteomes" id="UP000030745"/>
    </source>
</evidence>
<dbReference type="NCBIfam" id="NF000594">
    <property type="entry name" value="PRK00015.1-1"/>
    <property type="match status" value="1"/>
</dbReference>
<dbReference type="InterPro" id="IPR036397">
    <property type="entry name" value="RNaseH_sf"/>
</dbReference>
<evidence type="ECO:0000259" key="15">
    <source>
        <dbReference type="PROSITE" id="PS51975"/>
    </source>
</evidence>
<dbReference type="GeneID" id="24124134"/>
<dbReference type="GO" id="GO:0043137">
    <property type="term" value="P:DNA replication, removal of RNA primer"/>
    <property type="evidence" value="ECO:0007669"/>
    <property type="project" value="TreeGrafter"/>
</dbReference>
<dbReference type="GO" id="GO:0032299">
    <property type="term" value="C:ribonuclease H2 complex"/>
    <property type="evidence" value="ECO:0007669"/>
    <property type="project" value="TreeGrafter"/>
</dbReference>
<dbReference type="EMBL" id="KK583191">
    <property type="protein sequence ID" value="KDO34414.1"/>
    <property type="molecule type" value="Genomic_DNA"/>
</dbReference>
<evidence type="ECO:0000256" key="9">
    <source>
        <dbReference type="ARBA" id="ARBA00022759"/>
    </source>
</evidence>
<dbReference type="SUPFAM" id="SSF53098">
    <property type="entry name" value="Ribonuclease H-like"/>
    <property type="match status" value="1"/>
</dbReference>
<dbReference type="OMA" id="YPTKLHL"/>
<evidence type="ECO:0000256" key="1">
    <source>
        <dbReference type="ARBA" id="ARBA00000077"/>
    </source>
</evidence>
<comment type="subcellular location">
    <subcellularLocation>
        <location evidence="4">Cytoplasm</location>
    </subcellularLocation>
</comment>
<keyword evidence="8 12" id="KW-0479">Metal-binding</keyword>
<dbReference type="PANTHER" id="PTHR10954:SF23">
    <property type="entry name" value="RIBONUCLEASE"/>
    <property type="match status" value="1"/>
</dbReference>
<dbReference type="GO" id="GO:0003723">
    <property type="term" value="F:RNA binding"/>
    <property type="evidence" value="ECO:0007669"/>
    <property type="project" value="UniProtKB-UniRule"/>
</dbReference>
<protein>
    <recommendedName>
        <fullName evidence="13">Ribonuclease</fullName>
        <ecNumber evidence="13">3.1.26.4</ecNumber>
    </recommendedName>
</protein>
<keyword evidence="7 12" id="KW-0540">Nuclease</keyword>
<feature type="compositionally biased region" description="Low complexity" evidence="14">
    <location>
        <begin position="18"/>
        <end position="30"/>
    </location>
</feature>
<reference evidence="16 17" key="1">
    <citation type="journal article" date="2013" name="PLoS Genet.">
        <title>Distinctive expansion of potential virulence genes in the genome of the oomycete fish pathogen Saprolegnia parasitica.</title>
        <authorList>
            <person name="Jiang R.H."/>
            <person name="de Bruijn I."/>
            <person name="Haas B.J."/>
            <person name="Belmonte R."/>
            <person name="Lobach L."/>
            <person name="Christie J."/>
            <person name="van den Ackerveken G."/>
            <person name="Bottin A."/>
            <person name="Bulone V."/>
            <person name="Diaz-Moreno S.M."/>
            <person name="Dumas B."/>
            <person name="Fan L."/>
            <person name="Gaulin E."/>
            <person name="Govers F."/>
            <person name="Grenville-Briggs L.J."/>
            <person name="Horner N.R."/>
            <person name="Levin J.Z."/>
            <person name="Mammella M."/>
            <person name="Meijer H.J."/>
            <person name="Morris P."/>
            <person name="Nusbaum C."/>
            <person name="Oome S."/>
            <person name="Phillips A.J."/>
            <person name="van Rooyen D."/>
            <person name="Rzeszutek E."/>
            <person name="Saraiva M."/>
            <person name="Secombes C.J."/>
            <person name="Seidl M.F."/>
            <person name="Snel B."/>
            <person name="Stassen J.H."/>
            <person name="Sykes S."/>
            <person name="Tripathy S."/>
            <person name="van den Berg H."/>
            <person name="Vega-Arreguin J.C."/>
            <person name="Wawra S."/>
            <person name="Young S.K."/>
            <person name="Zeng Q."/>
            <person name="Dieguez-Uribeondo J."/>
            <person name="Russ C."/>
            <person name="Tyler B.M."/>
            <person name="van West P."/>
        </authorList>
    </citation>
    <scope>NUCLEOTIDE SEQUENCE [LARGE SCALE GENOMIC DNA]</scope>
    <source>
        <strain evidence="16 17">CBS 223.65</strain>
    </source>
</reference>